<evidence type="ECO:0000256" key="5">
    <source>
        <dbReference type="ARBA" id="ARBA00022491"/>
    </source>
</evidence>
<accession>A0A2J5HXI7</accession>
<keyword evidence="8" id="KW-0804">Transcription</keyword>
<evidence type="ECO:0000256" key="11">
    <source>
        <dbReference type="ARBA" id="ARBA00032010"/>
    </source>
</evidence>
<feature type="domain" description="Mediator complex subunit Med12" evidence="13">
    <location>
        <begin position="285"/>
        <end position="348"/>
    </location>
</feature>
<evidence type="ECO:0000256" key="2">
    <source>
        <dbReference type="ARBA" id="ARBA00010289"/>
    </source>
</evidence>
<name>A0A2J5HXI7_9EURO</name>
<evidence type="ECO:0000256" key="7">
    <source>
        <dbReference type="ARBA" id="ARBA00023159"/>
    </source>
</evidence>
<comment type="subunit">
    <text evidence="3">Component of the SRB8-11 complex, which itself associates with the Mediator complex.</text>
</comment>
<dbReference type="GO" id="GO:0006357">
    <property type="term" value="P:regulation of transcription by RNA polymerase II"/>
    <property type="evidence" value="ECO:0007669"/>
    <property type="project" value="InterPro"/>
</dbReference>
<dbReference type="Pfam" id="PF09497">
    <property type="entry name" value="Med12"/>
    <property type="match status" value="1"/>
</dbReference>
<dbReference type="InterPro" id="IPR019035">
    <property type="entry name" value="Mediator_Med12"/>
</dbReference>
<feature type="compositionally biased region" description="Polar residues" evidence="12">
    <location>
        <begin position="30"/>
        <end position="48"/>
    </location>
</feature>
<protein>
    <recommendedName>
        <fullName evidence="4">Mediator of RNA polymerase II transcription subunit 12</fullName>
    </recommendedName>
    <alternativeName>
        <fullName evidence="11">Mediator complex subunit 12</fullName>
    </alternativeName>
</protein>
<keyword evidence="15" id="KW-1185">Reference proteome</keyword>
<evidence type="ECO:0000256" key="8">
    <source>
        <dbReference type="ARBA" id="ARBA00023163"/>
    </source>
</evidence>
<feature type="compositionally biased region" description="Pro residues" evidence="12">
    <location>
        <begin position="155"/>
        <end position="169"/>
    </location>
</feature>
<comment type="similarity">
    <text evidence="2">Belongs to the Mediator complex subunit 12 family.</text>
</comment>
<feature type="region of interest" description="Disordered" evidence="12">
    <location>
        <begin position="148"/>
        <end position="221"/>
    </location>
</feature>
<feature type="compositionally biased region" description="Basic and acidic residues" evidence="12">
    <location>
        <begin position="67"/>
        <end position="79"/>
    </location>
</feature>
<dbReference type="OrthoDB" id="20828at2759"/>
<evidence type="ECO:0000256" key="12">
    <source>
        <dbReference type="SAM" id="MobiDB-lite"/>
    </source>
</evidence>
<evidence type="ECO:0000256" key="4">
    <source>
        <dbReference type="ARBA" id="ARBA00019622"/>
    </source>
</evidence>
<gene>
    <name evidence="14" type="ORF">BDW42DRAFT_83971</name>
</gene>
<proteinExistence type="inferred from homology"/>
<comment type="function">
    <text evidence="10">Component of the SRB8-11 complex. The SRB8-11 complex is a regulatory module of the Mediator complex which is itself involved in regulation of basal and activated RNA polymerase II-dependent transcription. The SRB8-11 complex may be involved in the transcriptional repression of a subset of genes regulated by Mediator. It may inhibit the association of the Mediator complex with RNA polymerase II to form the holoenzyme complex.</text>
</comment>
<dbReference type="GO" id="GO:0003712">
    <property type="term" value="F:transcription coregulator activity"/>
    <property type="evidence" value="ECO:0007669"/>
    <property type="project" value="InterPro"/>
</dbReference>
<dbReference type="EMBL" id="KZ559529">
    <property type="protein sequence ID" value="PLN82174.1"/>
    <property type="molecule type" value="Genomic_DNA"/>
</dbReference>
<dbReference type="InterPro" id="IPR057344">
    <property type="entry name" value="ARM_SRB8"/>
</dbReference>
<dbReference type="PANTHER" id="PTHR46567:SF1">
    <property type="entry name" value="MEDIATOR OF RNA POLYMERASE II TRANSCRIPTION SUBUNIT 12"/>
    <property type="match status" value="1"/>
</dbReference>
<evidence type="ECO:0000313" key="14">
    <source>
        <dbReference type="EMBL" id="PLN82174.1"/>
    </source>
</evidence>
<evidence type="ECO:0000256" key="3">
    <source>
        <dbReference type="ARBA" id="ARBA00011629"/>
    </source>
</evidence>
<dbReference type="GO" id="GO:0016592">
    <property type="term" value="C:mediator complex"/>
    <property type="evidence" value="ECO:0007669"/>
    <property type="project" value="InterPro"/>
</dbReference>
<dbReference type="PANTHER" id="PTHR46567">
    <property type="entry name" value="MEDIATOR OF RNA POLYMERASE II TRANSCRIPTION SUBUNIT 12"/>
    <property type="match status" value="1"/>
</dbReference>
<keyword evidence="7" id="KW-0010">Activator</keyword>
<keyword evidence="5" id="KW-0678">Repressor</keyword>
<dbReference type="Proteomes" id="UP000235023">
    <property type="component" value="Unassembled WGS sequence"/>
</dbReference>
<dbReference type="SMART" id="SM01281">
    <property type="entry name" value="Med12"/>
    <property type="match status" value="1"/>
</dbReference>
<reference evidence="15" key="1">
    <citation type="submission" date="2017-12" db="EMBL/GenBank/DDBJ databases">
        <authorList>
            <consortium name="DOE Joint Genome Institute"/>
            <person name="Mondo S.J."/>
            <person name="Kjaerbolling I."/>
            <person name="Vesth T.C."/>
            <person name="Frisvad J.C."/>
            <person name="Nybo J.L."/>
            <person name="Theobald S."/>
            <person name="Kuo A."/>
            <person name="Bowyer P."/>
            <person name="Matsuda Y."/>
            <person name="Lyhne E.K."/>
            <person name="Kogle M.E."/>
            <person name="Clum A."/>
            <person name="Lipzen A."/>
            <person name="Salamov A."/>
            <person name="Ngan C.Y."/>
            <person name="Daum C."/>
            <person name="Chiniquy J."/>
            <person name="Barry K."/>
            <person name="LaButti K."/>
            <person name="Haridas S."/>
            <person name="Simmons B.A."/>
            <person name="Magnuson J.K."/>
            <person name="Mortensen U.H."/>
            <person name="Larsen T.O."/>
            <person name="Grigoriev I.V."/>
            <person name="Baker S.E."/>
            <person name="Andersen M.R."/>
            <person name="Nordberg H.P."/>
            <person name="Cantor M.N."/>
            <person name="Hua S.X."/>
        </authorList>
    </citation>
    <scope>NUCLEOTIDE SEQUENCE [LARGE SCALE GENOMIC DNA]</scope>
    <source>
        <strain evidence="15">IBT 19404</strain>
    </source>
</reference>
<keyword evidence="6" id="KW-0805">Transcription regulation</keyword>
<evidence type="ECO:0000259" key="13">
    <source>
        <dbReference type="SMART" id="SM01281"/>
    </source>
</evidence>
<evidence type="ECO:0000256" key="6">
    <source>
        <dbReference type="ARBA" id="ARBA00023015"/>
    </source>
</evidence>
<feature type="region of interest" description="Disordered" evidence="12">
    <location>
        <begin position="1"/>
        <end position="112"/>
    </location>
</feature>
<organism evidence="14 15">
    <name type="scientific">Aspergillus taichungensis</name>
    <dbReference type="NCBI Taxonomy" id="482145"/>
    <lineage>
        <taxon>Eukaryota</taxon>
        <taxon>Fungi</taxon>
        <taxon>Dikarya</taxon>
        <taxon>Ascomycota</taxon>
        <taxon>Pezizomycotina</taxon>
        <taxon>Eurotiomycetes</taxon>
        <taxon>Eurotiomycetidae</taxon>
        <taxon>Eurotiales</taxon>
        <taxon>Aspergillaceae</taxon>
        <taxon>Aspergillus</taxon>
        <taxon>Aspergillus subgen. Circumdati</taxon>
    </lineage>
</organism>
<evidence type="ECO:0000256" key="10">
    <source>
        <dbReference type="ARBA" id="ARBA00025661"/>
    </source>
</evidence>
<comment type="subcellular location">
    <subcellularLocation>
        <location evidence="1">Nucleus</location>
    </subcellularLocation>
</comment>
<sequence length="1591" mass="174932">MIPHPTAGVPSWGPPPRAFNPSGARRPPDLSQSQAYAVPQSEMSTSMPQPLPRQPAVIDLTANVGDTQEREPPAKRPRLDLPVAASSVGDRSPVPGSGGEARITPGVGSAKPPSFALRGRPVWSFQALVSEAPGAGEVREGDAVAVAQRGKRAEPPPFPVLPWKAPPPSSLETSGAKSRDSSPSKVVQTTPYHIEVPPSAPVLKGDRIADFSPWTGNHPEDVLNEQTAKQGHYDRTQVSQNESNTARPSLYAQLKHRSGLHMLSSVFTAALEKRQNHNTVANPSTFKPPPRVTLTDNKREVWLRDLANSSVPLRRLSRTIPHGIRGKVLLDQCLSKWIPVSRAVWLAKCVGANEIRAFKRKGTSGTLAVGLEAKWVREWTATVQQFLEGVIAACGSADWRRKMTYAVSLTARLFFERLLDHDQYLGWFLTSLEVAPLNTVPAWLLMLGIYWDSILRYRKRARRLSESLLAKLHPISKLDPTAPLRPLADRLSFFVKRLILEHTSSVVLLDSWDKYKDLISSCLDFNDNVHQAKFQNLAERNLRIQSPKSQQGLGQQSPQQRLIHLLDSINATHDISATSAACLNAIDDRGIVVSKLLEWTATSFRYGICRVYIAVRLLRKWKASGVDIDSHILDFLNGERNTDSLNMGNVYHVISELVRSQTFSVGRYLQWLMAKGVAADGSGSGQPQQSEALGLLLQLPTGRLPEHVRNLRNTLLTRAGISASQEESTIASLKVSVAEQLPEVFEIQMLGVAMADISPNDLTWAVKSEIGQWMRRGVTGYARESHLKIPGASWASEARVCALSPDQFYRVRSILESFEDLSMLADVLKQASNSQDSVVLASAADTVSYHFSSFSAIGAVADLFKGLVESYSCLKRLGPPNLDLVFSLIELGLQMPNELNTVALLRQDLCRIENRSALTAPSPLSDHAPLAFNPMDSAIHEKLDQLLGSNGGIDESTMDTIFSSLTKILGSVDGQPRLSANDTCRYLAQLRLFRPKHFDGMLVRWICSLLRSPARPALSQILPPLIGVGCVTIQAFVFLVKRILQSEKVSTAFPNLADLRIDLLELLIPSDSFEPSNHPDLVTYRFHLAQREFIAKHPRETFDIVRDAISLVNTHHGQVNPRRADLTSCAMSLVHVLLTQDPERAVKYCMEKFVDHSSSTGVLQQALDHLLGFDSGPERPAEKVVDMNDDFSLPFCQLKLQMMFNAEPGNSANNGIVDAMFSAAVADSRANRTHWVGLVSLMSLDAVRQIRERAEKAFFSISMFEDPTHDSTTDRASSPDIAKLYLTIIEKLAFSVPETGVPSVAPILVEKMDLLLHRLVVMQSNFLGSAANKQGGGSEQMVRARANFERTLAFWFSALLKIVVIHRSSFVTSSLTARPTISQEQSRLLISIFCISLARLPDHVLRLFPAADYFPHPVLSETHRPCPGILLQTHALDVAASLIDMFPDEARQHCARFLKEKCPPFIQVQANPRVPYLLGPVPDVAANAPQPASLPSPSPVAGGSTPTPIPSGNFTPGPAAPQQHIPAANIAPGLSEGTDYIAGQLRLQCRGRVVGPYPVRPWELLEDAAPIVGVNDTAINLKYFDARRVRA</sequence>
<keyword evidence="9" id="KW-0539">Nucleus</keyword>
<evidence type="ECO:0000256" key="9">
    <source>
        <dbReference type="ARBA" id="ARBA00023242"/>
    </source>
</evidence>
<dbReference type="Pfam" id="PF25326">
    <property type="entry name" value="ARM_SRB8"/>
    <property type="match status" value="1"/>
</dbReference>
<evidence type="ECO:0000313" key="15">
    <source>
        <dbReference type="Proteomes" id="UP000235023"/>
    </source>
</evidence>
<evidence type="ECO:0000256" key="1">
    <source>
        <dbReference type="ARBA" id="ARBA00004123"/>
    </source>
</evidence>